<feature type="region of interest" description="Disordered" evidence="1">
    <location>
        <begin position="1"/>
        <end position="62"/>
    </location>
</feature>
<dbReference type="EMBL" id="CAUYUJ010003292">
    <property type="protein sequence ID" value="CAK0804681.1"/>
    <property type="molecule type" value="Genomic_DNA"/>
</dbReference>
<feature type="compositionally biased region" description="Gly residues" evidence="1">
    <location>
        <begin position="181"/>
        <end position="190"/>
    </location>
</feature>
<feature type="compositionally biased region" description="Basic and acidic residues" evidence="1">
    <location>
        <begin position="20"/>
        <end position="36"/>
    </location>
</feature>
<organism evidence="2 3">
    <name type="scientific">Prorocentrum cordatum</name>
    <dbReference type="NCBI Taxonomy" id="2364126"/>
    <lineage>
        <taxon>Eukaryota</taxon>
        <taxon>Sar</taxon>
        <taxon>Alveolata</taxon>
        <taxon>Dinophyceae</taxon>
        <taxon>Prorocentrales</taxon>
        <taxon>Prorocentraceae</taxon>
        <taxon>Prorocentrum</taxon>
    </lineage>
</organism>
<dbReference type="Proteomes" id="UP001189429">
    <property type="component" value="Unassembled WGS sequence"/>
</dbReference>
<accession>A0ABN9QFE9</accession>
<feature type="region of interest" description="Disordered" evidence="1">
    <location>
        <begin position="154"/>
        <end position="194"/>
    </location>
</feature>
<feature type="compositionally biased region" description="Basic residues" evidence="1">
    <location>
        <begin position="165"/>
        <end position="176"/>
    </location>
</feature>
<evidence type="ECO:0000256" key="1">
    <source>
        <dbReference type="SAM" id="MobiDB-lite"/>
    </source>
</evidence>
<feature type="region of interest" description="Disordered" evidence="1">
    <location>
        <begin position="219"/>
        <end position="300"/>
    </location>
</feature>
<feature type="non-terminal residue" evidence="2">
    <location>
        <position position="1"/>
    </location>
</feature>
<feature type="compositionally biased region" description="Low complexity" evidence="1">
    <location>
        <begin position="281"/>
        <end position="300"/>
    </location>
</feature>
<feature type="non-terminal residue" evidence="2">
    <location>
        <position position="454"/>
    </location>
</feature>
<keyword evidence="3" id="KW-1185">Reference proteome</keyword>
<sequence length="454" mass="47414">GRGGVLVRRGRRRGQPGRALRQEADLRERVHRESARGRRAARAGIAGQPGVGRPAGRGPERGCVRQGAARARASFAGRAPRDAPARAELHVVEPRLELAGRAQGRRPLRRARPRQQRRLVELAGLGRAQPVRGQRRLVGLAGIRLASALDGRRPRGIGAVPGPAGHHRRSPRRRRAAVAVRGGGGGGGAGRQPLRRQHRQLGLGGLAPALALAVQRRPGPALGHAPQRPGGDGRPGSLEPGVRQGARQGPPRQASSGAQAAREGVAGEPGVGRPARRGRRPAAGPLRGPGAWPGLPLPSRAAPAGTAGRVRAAGAGWSSAAIARDAPARAELCVLEPGLELAGLAQGWCPRRRPRARHQRCLVELAGLGCPQPVRGQHGFLEFTSLQLASALDGPRPCRARTVEPEGHRSGRPPVLGGGGGGPRRGAVGDQHRQLGFRRVPQGLVLFARGPAGR</sequence>
<evidence type="ECO:0000313" key="3">
    <source>
        <dbReference type="Proteomes" id="UP001189429"/>
    </source>
</evidence>
<gene>
    <name evidence="2" type="ORF">PCOR1329_LOCUS11403</name>
</gene>
<comment type="caution">
    <text evidence="2">The sequence shown here is derived from an EMBL/GenBank/DDBJ whole genome shotgun (WGS) entry which is preliminary data.</text>
</comment>
<reference evidence="2" key="1">
    <citation type="submission" date="2023-10" db="EMBL/GenBank/DDBJ databases">
        <authorList>
            <person name="Chen Y."/>
            <person name="Shah S."/>
            <person name="Dougan E. K."/>
            <person name="Thang M."/>
            <person name="Chan C."/>
        </authorList>
    </citation>
    <scope>NUCLEOTIDE SEQUENCE [LARGE SCALE GENOMIC DNA]</scope>
</reference>
<evidence type="ECO:0000313" key="2">
    <source>
        <dbReference type="EMBL" id="CAK0804681.1"/>
    </source>
</evidence>
<protein>
    <submittedName>
        <fullName evidence="2">Uncharacterized protein</fullName>
    </submittedName>
</protein>
<name>A0ABN9QFE9_9DINO</name>
<feature type="region of interest" description="Disordered" evidence="1">
    <location>
        <begin position="401"/>
        <end position="430"/>
    </location>
</feature>
<proteinExistence type="predicted"/>